<organism evidence="17">
    <name type="scientific">Opuntia streptacantha</name>
    <name type="common">Prickly pear cactus</name>
    <name type="synonym">Opuntia cardona</name>
    <dbReference type="NCBI Taxonomy" id="393608"/>
    <lineage>
        <taxon>Eukaryota</taxon>
        <taxon>Viridiplantae</taxon>
        <taxon>Streptophyta</taxon>
        <taxon>Embryophyta</taxon>
        <taxon>Tracheophyta</taxon>
        <taxon>Spermatophyta</taxon>
        <taxon>Magnoliopsida</taxon>
        <taxon>eudicotyledons</taxon>
        <taxon>Gunneridae</taxon>
        <taxon>Pentapetalae</taxon>
        <taxon>Caryophyllales</taxon>
        <taxon>Cactineae</taxon>
        <taxon>Cactaceae</taxon>
        <taxon>Opuntioideae</taxon>
        <taxon>Opuntia</taxon>
    </lineage>
</organism>
<keyword evidence="13" id="KW-0040">ANK repeat</keyword>
<dbReference type="Pfam" id="PF00520">
    <property type="entry name" value="Ion_trans"/>
    <property type="match status" value="1"/>
</dbReference>
<dbReference type="AlphaFoldDB" id="A0A7C9DLH6"/>
<evidence type="ECO:0000256" key="7">
    <source>
        <dbReference type="ARBA" id="ARBA00022882"/>
    </source>
</evidence>
<keyword evidence="10 14" id="KW-0406">Ion transport</keyword>
<dbReference type="InterPro" id="IPR036770">
    <property type="entry name" value="Ankyrin_rpt-contain_sf"/>
</dbReference>
<proteinExistence type="inferred from homology"/>
<dbReference type="SMART" id="SM00248">
    <property type="entry name" value="ANK"/>
    <property type="match status" value="5"/>
</dbReference>
<evidence type="ECO:0000313" key="17">
    <source>
        <dbReference type="EMBL" id="MBA4646201.1"/>
    </source>
</evidence>
<dbReference type="SUPFAM" id="SSF51206">
    <property type="entry name" value="cAMP-binding domain-like"/>
    <property type="match status" value="1"/>
</dbReference>
<dbReference type="PROSITE" id="PS50088">
    <property type="entry name" value="ANK_REPEAT"/>
    <property type="match status" value="2"/>
</dbReference>
<dbReference type="InterPro" id="IPR000595">
    <property type="entry name" value="cNMP-bd_dom"/>
</dbReference>
<dbReference type="InterPro" id="IPR018490">
    <property type="entry name" value="cNMP-bd_dom_sf"/>
</dbReference>
<dbReference type="InterPro" id="IPR014710">
    <property type="entry name" value="RmlC-like_jellyroll"/>
</dbReference>
<dbReference type="FunFam" id="2.60.120.10:FF:000074">
    <property type="entry name" value="Potassium channel KAT2"/>
    <property type="match status" value="1"/>
</dbReference>
<dbReference type="InterPro" id="IPR021789">
    <property type="entry name" value="KHA_dom"/>
</dbReference>
<keyword evidence="6 14" id="KW-0631">Potassium channel</keyword>
<evidence type="ECO:0000256" key="13">
    <source>
        <dbReference type="PROSITE-ProRule" id="PRU00023"/>
    </source>
</evidence>
<dbReference type="PANTHER" id="PTHR45743">
    <property type="entry name" value="POTASSIUM CHANNEL AKT1"/>
    <property type="match status" value="1"/>
</dbReference>
<evidence type="ECO:0000256" key="8">
    <source>
        <dbReference type="ARBA" id="ARBA00022958"/>
    </source>
</evidence>
<comment type="subunit">
    <text evidence="14">The potassium channel is composed of a homo- or heterotetrameric complex of pore-forming subunits.</text>
</comment>
<dbReference type="GO" id="GO:0005249">
    <property type="term" value="F:voltage-gated potassium channel activity"/>
    <property type="evidence" value="ECO:0007669"/>
    <property type="project" value="UniProtKB-UniRule"/>
</dbReference>
<keyword evidence="3 14" id="KW-0813">Transport</keyword>
<feature type="domain" description="KHA" evidence="16">
    <location>
        <begin position="639"/>
        <end position="715"/>
    </location>
</feature>
<keyword evidence="11 14" id="KW-0472">Membrane</keyword>
<dbReference type="Pfam" id="PF00027">
    <property type="entry name" value="cNMP_binding"/>
    <property type="match status" value="1"/>
</dbReference>
<feature type="transmembrane region" description="Helical" evidence="14">
    <location>
        <begin position="159"/>
        <end position="178"/>
    </location>
</feature>
<dbReference type="Pfam" id="PF11834">
    <property type="entry name" value="KHA"/>
    <property type="match status" value="1"/>
</dbReference>
<comment type="function">
    <text evidence="14">Potassium channel.</text>
</comment>
<dbReference type="Gene3D" id="1.10.287.70">
    <property type="match status" value="1"/>
</dbReference>
<comment type="caution">
    <text evidence="14">Lacks conserved residue(s) required for the propagation of feature annotation.</text>
</comment>
<protein>
    <recommendedName>
        <fullName evidence="14">Potassium channel</fullName>
    </recommendedName>
</protein>
<keyword evidence="8 14" id="KW-0630">Potassium</keyword>
<dbReference type="EMBL" id="GISG01145183">
    <property type="protein sequence ID" value="MBA4646201.1"/>
    <property type="molecule type" value="Transcribed_RNA"/>
</dbReference>
<dbReference type="GO" id="GO:0034702">
    <property type="term" value="C:monoatomic ion channel complex"/>
    <property type="evidence" value="ECO:0007669"/>
    <property type="project" value="UniProtKB-KW"/>
</dbReference>
<evidence type="ECO:0000256" key="1">
    <source>
        <dbReference type="ARBA" id="ARBA00004141"/>
    </source>
</evidence>
<dbReference type="PROSITE" id="PS51490">
    <property type="entry name" value="KHA"/>
    <property type="match status" value="1"/>
</dbReference>
<dbReference type="PANTHER" id="PTHR45743:SF21">
    <property type="entry name" value="POTASSIUM CHANNEL AKT2_3"/>
    <property type="match status" value="1"/>
</dbReference>
<evidence type="ECO:0000256" key="3">
    <source>
        <dbReference type="ARBA" id="ARBA00022448"/>
    </source>
</evidence>
<evidence type="ECO:0000256" key="10">
    <source>
        <dbReference type="ARBA" id="ARBA00023065"/>
    </source>
</evidence>
<evidence type="ECO:0000256" key="6">
    <source>
        <dbReference type="ARBA" id="ARBA00022826"/>
    </source>
</evidence>
<keyword evidence="5 14" id="KW-0812">Transmembrane</keyword>
<dbReference type="Pfam" id="PF12796">
    <property type="entry name" value="Ank_2"/>
    <property type="match status" value="2"/>
</dbReference>
<keyword evidence="4 14" id="KW-0633">Potassium transport</keyword>
<evidence type="ECO:0000256" key="2">
    <source>
        <dbReference type="ARBA" id="ARBA00007929"/>
    </source>
</evidence>
<evidence type="ECO:0000256" key="9">
    <source>
        <dbReference type="ARBA" id="ARBA00022989"/>
    </source>
</evidence>
<reference evidence="17" key="2">
    <citation type="submission" date="2020-07" db="EMBL/GenBank/DDBJ databases">
        <authorList>
            <person name="Vera ALvarez R."/>
            <person name="Arias-Moreno D.M."/>
            <person name="Jimenez-Jacinto V."/>
            <person name="Jimenez-Bremont J.F."/>
            <person name="Swaminathan K."/>
            <person name="Moose S.P."/>
            <person name="Guerrero-Gonzalez M.L."/>
            <person name="Marino-Ramirez L."/>
            <person name="Landsman D."/>
            <person name="Rodriguez-Kessler M."/>
            <person name="Delgado-Sanchez P."/>
        </authorList>
    </citation>
    <scope>NUCLEOTIDE SEQUENCE</scope>
    <source>
        <tissue evidence="17">Cladode</tissue>
    </source>
</reference>
<evidence type="ECO:0000256" key="11">
    <source>
        <dbReference type="ARBA" id="ARBA00023136"/>
    </source>
</evidence>
<comment type="similarity">
    <text evidence="2 14">Belongs to the potassium channel family. Plant (TC 1.A.1.4) subfamily.</text>
</comment>
<dbReference type="SUPFAM" id="SSF48403">
    <property type="entry name" value="Ankyrin repeat"/>
    <property type="match status" value="1"/>
</dbReference>
<feature type="repeat" description="ANK" evidence="13">
    <location>
        <begin position="474"/>
        <end position="506"/>
    </location>
</feature>
<feature type="repeat" description="ANK" evidence="13">
    <location>
        <begin position="571"/>
        <end position="596"/>
    </location>
</feature>
<sequence length="715" mass="81578">MDTKVFPCGLYSASSLRRSSSASDHRSINNDVARSDEDAASNSFNLSNISKIMLPPLRVSGCEQKDVKSTTWIISRINSKYRCWETWMVVLVAYSAWVYPFEVAFMKSCPRTELFVADNIVDVFFAIDIVLTFFVAYIDSRTQLLVYDSKKIAIRYLSTWFLMDVASTIPYEALGLLFTGQYKVNLSYSLLGLFRFWRLRRVKQFFTRLEKDIRFSYFWVRCARLLFRSSIESASSFVSRNRLPPRLKEQILGYMCLRFKAENLNQFQLIEQLPNSIYKSICQHLFLPTVEKVYLFDGVSRETLLTLVASMKAEYLPPREDIIMQNEAAEDIYIIVSGEVEMIDYQGDKEYVVGTLHSGDMFGEVAAICSTPQSFTFRTKTLAQLLKLKTCALTEAMKIRPEDNLVMVRNFLQHHRKLKIPNVGEWLVENGEHYQNGDQLSIALNLMNVAATGNATFLDMLLKSKFDPNIRDSRGRTPLHEAASKGYEDCVILLLNHGCNVQLLDTNGNTPLWDAISAKQHNIFRLLYNYANISDPHVGGDLLCTAADRNDLVVMQELLKHGLNVDSPNWHGLRPIQVALAKNHIEIAKLLISYGAKTVDWNGSEGGLKEKEMHEMSSEFEEREVTSWQVKAMEPCCARVNIFKGHPILNKERYQGLETGRLIKLPSSLEELKRIAGEKFKINAANATIVNEEGAEIDSIEVIRDNDKLFILKEP</sequence>
<evidence type="ECO:0000256" key="4">
    <source>
        <dbReference type="ARBA" id="ARBA00022538"/>
    </source>
</evidence>
<comment type="domain">
    <text evidence="14">The segment S4 is probably the voltage-sensor and is characterized by a series of positively charged amino acids. The pore-forming region H5 is enclosed by the transmembrane segments S5 and S6 in the Shaker-type (1P/6TM) and contains the GYGD signature motif which seems to be involved in potassium selectivity.</text>
</comment>
<comment type="domain">
    <text evidence="14">The KHA domain (rich in hydrophobic and acidic residues) present in the C-terminal part is likely to be important for tetramerization.</text>
</comment>
<accession>A0A7C9DLH6</accession>
<name>A0A7C9DLH6_OPUST</name>
<evidence type="ECO:0000256" key="14">
    <source>
        <dbReference type="RuleBase" id="RU369015"/>
    </source>
</evidence>
<dbReference type="Gene3D" id="1.25.40.20">
    <property type="entry name" value="Ankyrin repeat-containing domain"/>
    <property type="match status" value="1"/>
</dbReference>
<feature type="domain" description="Cyclic nucleotide-binding" evidence="15">
    <location>
        <begin position="295"/>
        <end position="414"/>
    </location>
</feature>
<dbReference type="SUPFAM" id="SSF81324">
    <property type="entry name" value="Voltage-gated potassium channels"/>
    <property type="match status" value="1"/>
</dbReference>
<keyword evidence="7 14" id="KW-0851">Voltage-gated channel</keyword>
<keyword evidence="9 14" id="KW-1133">Transmembrane helix</keyword>
<dbReference type="SMART" id="SM00100">
    <property type="entry name" value="cNMP"/>
    <property type="match status" value="1"/>
</dbReference>
<reference evidence="17" key="1">
    <citation type="journal article" date="2013" name="J. Plant Res.">
        <title>Effect of fungi and light on seed germination of three Opuntia species from semiarid lands of central Mexico.</title>
        <authorList>
            <person name="Delgado-Sanchez P."/>
            <person name="Jimenez-Bremont J.F."/>
            <person name="Guerrero-Gonzalez Mde L."/>
            <person name="Flores J."/>
        </authorList>
    </citation>
    <scope>NUCLEOTIDE SEQUENCE</scope>
    <source>
        <tissue evidence="17">Cladode</tissue>
    </source>
</reference>
<dbReference type="InterPro" id="IPR045319">
    <property type="entry name" value="KAT/AKT"/>
</dbReference>
<comment type="subcellular location">
    <subcellularLocation>
        <location evidence="1 14">Membrane</location>
        <topology evidence="1 14">Multi-pass membrane protein</topology>
    </subcellularLocation>
</comment>
<feature type="transmembrane region" description="Helical" evidence="14">
    <location>
        <begin position="83"/>
        <end position="100"/>
    </location>
</feature>
<dbReference type="CDD" id="cd00038">
    <property type="entry name" value="CAP_ED"/>
    <property type="match status" value="1"/>
</dbReference>
<evidence type="ECO:0000259" key="16">
    <source>
        <dbReference type="PROSITE" id="PS51490"/>
    </source>
</evidence>
<evidence type="ECO:0000259" key="15">
    <source>
        <dbReference type="PROSITE" id="PS50042"/>
    </source>
</evidence>
<dbReference type="InterPro" id="IPR005821">
    <property type="entry name" value="Ion_trans_dom"/>
</dbReference>
<dbReference type="PROSITE" id="PS50042">
    <property type="entry name" value="CNMP_BINDING_3"/>
    <property type="match status" value="1"/>
</dbReference>
<evidence type="ECO:0000256" key="5">
    <source>
        <dbReference type="ARBA" id="ARBA00022692"/>
    </source>
</evidence>
<dbReference type="Gene3D" id="2.60.120.10">
    <property type="entry name" value="Jelly Rolls"/>
    <property type="match status" value="1"/>
</dbReference>
<keyword evidence="12 14" id="KW-0407">Ion channel</keyword>
<feature type="transmembrane region" description="Helical" evidence="14">
    <location>
        <begin position="120"/>
        <end position="138"/>
    </location>
</feature>
<evidence type="ECO:0000256" key="12">
    <source>
        <dbReference type="ARBA" id="ARBA00023303"/>
    </source>
</evidence>
<dbReference type="InterPro" id="IPR002110">
    <property type="entry name" value="Ankyrin_rpt"/>
</dbReference>
<dbReference type="PROSITE" id="PS50297">
    <property type="entry name" value="ANK_REP_REGION"/>
    <property type="match status" value="2"/>
</dbReference>